<proteinExistence type="predicted"/>
<dbReference type="AlphaFoldDB" id="A0AAN7TD78"/>
<feature type="chain" id="PRO_5042974358" evidence="1">
    <location>
        <begin position="17"/>
        <end position="116"/>
    </location>
</feature>
<evidence type="ECO:0000313" key="3">
    <source>
        <dbReference type="Proteomes" id="UP001310890"/>
    </source>
</evidence>
<dbReference type="Proteomes" id="UP001310890">
    <property type="component" value="Unassembled WGS sequence"/>
</dbReference>
<keyword evidence="1" id="KW-0732">Signal</keyword>
<reference evidence="2" key="1">
    <citation type="submission" date="2023-08" db="EMBL/GenBank/DDBJ databases">
        <title>Black Yeasts Isolated from many extreme environments.</title>
        <authorList>
            <person name="Coleine C."/>
            <person name="Stajich J.E."/>
            <person name="Selbmann L."/>
        </authorList>
    </citation>
    <scope>NUCLEOTIDE SEQUENCE</scope>
    <source>
        <strain evidence="2">CCFEE 5401</strain>
    </source>
</reference>
<comment type="caution">
    <text evidence="2">The sequence shown here is derived from an EMBL/GenBank/DDBJ whole genome shotgun (WGS) entry which is preliminary data.</text>
</comment>
<organism evidence="2 3">
    <name type="scientific">Meristemomyces frigidus</name>
    <dbReference type="NCBI Taxonomy" id="1508187"/>
    <lineage>
        <taxon>Eukaryota</taxon>
        <taxon>Fungi</taxon>
        <taxon>Dikarya</taxon>
        <taxon>Ascomycota</taxon>
        <taxon>Pezizomycotina</taxon>
        <taxon>Dothideomycetes</taxon>
        <taxon>Dothideomycetidae</taxon>
        <taxon>Mycosphaerellales</taxon>
        <taxon>Teratosphaeriaceae</taxon>
        <taxon>Meristemomyces</taxon>
    </lineage>
</organism>
<evidence type="ECO:0000313" key="2">
    <source>
        <dbReference type="EMBL" id="KAK5109684.1"/>
    </source>
</evidence>
<evidence type="ECO:0000256" key="1">
    <source>
        <dbReference type="SAM" id="SignalP"/>
    </source>
</evidence>
<dbReference type="EMBL" id="JAVRRL010000060">
    <property type="protein sequence ID" value="KAK5109684.1"/>
    <property type="molecule type" value="Genomic_DNA"/>
</dbReference>
<accession>A0AAN7TD78</accession>
<gene>
    <name evidence="2" type="ORF">LTR62_006806</name>
</gene>
<name>A0AAN7TD78_9PEZI</name>
<sequence>MRLLALTVAAATLAIAYDIAADQATCAGKKHGHNAVAAIQQFCAKTDMVVPSDYASTGATHGGARAFITSKCNPPQWVPAYWCEAQFYNLCATSELGIAGTLRFGTDGCQYFSIAQ</sequence>
<protein>
    <submittedName>
        <fullName evidence="2">Uncharacterized protein</fullName>
    </submittedName>
</protein>
<feature type="signal peptide" evidence="1">
    <location>
        <begin position="1"/>
        <end position="16"/>
    </location>
</feature>